<gene>
    <name evidence="3" type="ORF">ABID12_002152</name>
</gene>
<dbReference type="PROSITE" id="PS50995">
    <property type="entry name" value="HTH_MARR_2"/>
    <property type="match status" value="1"/>
</dbReference>
<accession>A0ABV2IBA8</accession>
<sequence length="176" mass="18702">MKSFDDRNAGVRETGIALLGLIQQIEICYARSASSSGMHATDFRAVCVLSDAGKPMSPKDLSGFLGLTSGAVSALLTRLENGGFIARVPNPSDRRGVLVTLNEAAVAEPLRLYRILHEHHTEATKGLSDRELEAIRQYLRKIQEATAQFCGAEIAPVPASGTPPADDLKLQSGSGG</sequence>
<organism evidence="3 4">
    <name type="scientific">Martelella mangrovi</name>
    <dbReference type="NCBI Taxonomy" id="1397477"/>
    <lineage>
        <taxon>Bacteria</taxon>
        <taxon>Pseudomonadati</taxon>
        <taxon>Pseudomonadota</taxon>
        <taxon>Alphaproteobacteria</taxon>
        <taxon>Hyphomicrobiales</taxon>
        <taxon>Aurantimonadaceae</taxon>
        <taxon>Martelella</taxon>
    </lineage>
</organism>
<dbReference type="InterPro" id="IPR039422">
    <property type="entry name" value="MarR/SlyA-like"/>
</dbReference>
<dbReference type="SMART" id="SM00347">
    <property type="entry name" value="HTH_MARR"/>
    <property type="match status" value="1"/>
</dbReference>
<proteinExistence type="predicted"/>
<dbReference type="Proteomes" id="UP001549164">
    <property type="component" value="Unassembled WGS sequence"/>
</dbReference>
<dbReference type="EMBL" id="JBEPLY010000006">
    <property type="protein sequence ID" value="MET3600207.1"/>
    <property type="molecule type" value="Genomic_DNA"/>
</dbReference>
<dbReference type="RefSeq" id="WP_354434199.1">
    <property type="nucleotide sequence ID" value="NZ_JBEPLY010000006.1"/>
</dbReference>
<dbReference type="PANTHER" id="PTHR33164:SF106">
    <property type="entry name" value="TRANSCRIPTIONAL REGULATORY PROTEIN"/>
    <property type="match status" value="1"/>
</dbReference>
<dbReference type="GO" id="GO:0003677">
    <property type="term" value="F:DNA binding"/>
    <property type="evidence" value="ECO:0007669"/>
    <property type="project" value="UniProtKB-KW"/>
</dbReference>
<comment type="caution">
    <text evidence="3">The sequence shown here is derived from an EMBL/GenBank/DDBJ whole genome shotgun (WGS) entry which is preliminary data.</text>
</comment>
<dbReference type="InterPro" id="IPR036388">
    <property type="entry name" value="WH-like_DNA-bd_sf"/>
</dbReference>
<reference evidence="3 4" key="1">
    <citation type="submission" date="2024-06" db="EMBL/GenBank/DDBJ databases">
        <title>Genomic Encyclopedia of Type Strains, Phase IV (KMG-IV): sequencing the most valuable type-strain genomes for metagenomic binning, comparative biology and taxonomic classification.</title>
        <authorList>
            <person name="Goeker M."/>
        </authorList>
    </citation>
    <scope>NUCLEOTIDE SEQUENCE [LARGE SCALE GENOMIC DNA]</scope>
    <source>
        <strain evidence="3 4">DSM 28102</strain>
    </source>
</reference>
<dbReference type="PANTHER" id="PTHR33164">
    <property type="entry name" value="TRANSCRIPTIONAL REGULATOR, MARR FAMILY"/>
    <property type="match status" value="1"/>
</dbReference>
<dbReference type="InterPro" id="IPR000835">
    <property type="entry name" value="HTH_MarR-typ"/>
</dbReference>
<dbReference type="SUPFAM" id="SSF46785">
    <property type="entry name" value="Winged helix' DNA-binding domain"/>
    <property type="match status" value="1"/>
</dbReference>
<dbReference type="PRINTS" id="PR00598">
    <property type="entry name" value="HTHMARR"/>
</dbReference>
<evidence type="ECO:0000313" key="4">
    <source>
        <dbReference type="Proteomes" id="UP001549164"/>
    </source>
</evidence>
<feature type="domain" description="HTH marR-type" evidence="2">
    <location>
        <begin position="1"/>
        <end position="144"/>
    </location>
</feature>
<dbReference type="Gene3D" id="1.10.10.10">
    <property type="entry name" value="Winged helix-like DNA-binding domain superfamily/Winged helix DNA-binding domain"/>
    <property type="match status" value="1"/>
</dbReference>
<dbReference type="InterPro" id="IPR036390">
    <property type="entry name" value="WH_DNA-bd_sf"/>
</dbReference>
<dbReference type="Pfam" id="PF01047">
    <property type="entry name" value="MarR"/>
    <property type="match status" value="1"/>
</dbReference>
<keyword evidence="3" id="KW-0238">DNA-binding</keyword>
<keyword evidence="4" id="KW-1185">Reference proteome</keyword>
<evidence type="ECO:0000259" key="2">
    <source>
        <dbReference type="PROSITE" id="PS50995"/>
    </source>
</evidence>
<evidence type="ECO:0000313" key="3">
    <source>
        <dbReference type="EMBL" id="MET3600207.1"/>
    </source>
</evidence>
<feature type="region of interest" description="Disordered" evidence="1">
    <location>
        <begin position="155"/>
        <end position="176"/>
    </location>
</feature>
<name>A0ABV2IBA8_9HYPH</name>
<protein>
    <submittedName>
        <fullName evidence="3">DNA-binding MarR family transcriptional regulator</fullName>
    </submittedName>
</protein>
<evidence type="ECO:0000256" key="1">
    <source>
        <dbReference type="SAM" id="MobiDB-lite"/>
    </source>
</evidence>